<dbReference type="PANTHER" id="PTHR28180">
    <property type="entry name" value="CONSERVED MITOCHONDRIAL PROTEIN-RELATED"/>
    <property type="match status" value="1"/>
</dbReference>
<dbReference type="Gene3D" id="1.20.1290.10">
    <property type="entry name" value="AhpD-like"/>
    <property type="match status" value="1"/>
</dbReference>
<name>A0AAD9H5S4_9PEZI</name>
<evidence type="ECO:0008006" key="3">
    <source>
        <dbReference type="Google" id="ProtNLM"/>
    </source>
</evidence>
<accession>A0AAD9H5S4</accession>
<dbReference type="SUPFAM" id="SSF69118">
    <property type="entry name" value="AhpD-like"/>
    <property type="match status" value="1"/>
</dbReference>
<proteinExistence type="predicted"/>
<dbReference type="InterPro" id="IPR029032">
    <property type="entry name" value="AhpD-like"/>
</dbReference>
<dbReference type="EMBL" id="MU843050">
    <property type="protein sequence ID" value="KAK2022292.1"/>
    <property type="molecule type" value="Genomic_DNA"/>
</dbReference>
<evidence type="ECO:0000313" key="2">
    <source>
        <dbReference type="Proteomes" id="UP001232148"/>
    </source>
</evidence>
<gene>
    <name evidence="1" type="ORF">LX32DRAFT_732918</name>
</gene>
<organism evidence="1 2">
    <name type="scientific">Colletotrichum zoysiae</name>
    <dbReference type="NCBI Taxonomy" id="1216348"/>
    <lineage>
        <taxon>Eukaryota</taxon>
        <taxon>Fungi</taxon>
        <taxon>Dikarya</taxon>
        <taxon>Ascomycota</taxon>
        <taxon>Pezizomycotina</taxon>
        <taxon>Sordariomycetes</taxon>
        <taxon>Hypocreomycetidae</taxon>
        <taxon>Glomerellales</taxon>
        <taxon>Glomerellaceae</taxon>
        <taxon>Colletotrichum</taxon>
        <taxon>Colletotrichum graminicola species complex</taxon>
    </lineage>
</organism>
<sequence length="244" mass="27521">MGLSDILEEFETREQAPDITKARWYIVAAVALASASAGPDVTNVYKKAILDLDLKDQKLVQRRVKEAILKTSALYGIPRSLQALLPLFKTLKDDEIDDYGPRWEASQAEGPVSSQVKKARYEKARSYFDTIWTPEVAQVNRELNFKYHPDLYYLNTQLHYEYYVSEDAILDPIETQMCNVAALICCNCPVQAMWHTRGLINHGGSIQEAKFAHELGLAIAGLTDSKVGDITPVEQIDFEHYAAH</sequence>
<dbReference type="Proteomes" id="UP001232148">
    <property type="component" value="Unassembled WGS sequence"/>
</dbReference>
<evidence type="ECO:0000313" key="1">
    <source>
        <dbReference type="EMBL" id="KAK2022292.1"/>
    </source>
</evidence>
<keyword evidence="2" id="KW-1185">Reference proteome</keyword>
<dbReference type="AlphaFoldDB" id="A0AAD9H5S4"/>
<comment type="caution">
    <text evidence="1">The sequence shown here is derived from an EMBL/GenBank/DDBJ whole genome shotgun (WGS) entry which is preliminary data.</text>
</comment>
<dbReference type="InterPro" id="IPR052999">
    <property type="entry name" value="PTS1_Protein"/>
</dbReference>
<protein>
    <recommendedName>
        <fullName evidence="3">Carboxymuconolactone decarboxylase-like domain-containing protein</fullName>
    </recommendedName>
</protein>
<reference evidence="1" key="1">
    <citation type="submission" date="2021-06" db="EMBL/GenBank/DDBJ databases">
        <title>Comparative genomics, transcriptomics and evolutionary studies reveal genomic signatures of adaptation to plant cell wall in hemibiotrophic fungi.</title>
        <authorList>
            <consortium name="DOE Joint Genome Institute"/>
            <person name="Baroncelli R."/>
            <person name="Diaz J.F."/>
            <person name="Benocci T."/>
            <person name="Peng M."/>
            <person name="Battaglia E."/>
            <person name="Haridas S."/>
            <person name="Andreopoulos W."/>
            <person name="Labutti K."/>
            <person name="Pangilinan J."/>
            <person name="Floch G.L."/>
            <person name="Makela M.R."/>
            <person name="Henrissat B."/>
            <person name="Grigoriev I.V."/>
            <person name="Crouch J.A."/>
            <person name="De Vries R.P."/>
            <person name="Sukno S.A."/>
            <person name="Thon M.R."/>
        </authorList>
    </citation>
    <scope>NUCLEOTIDE SEQUENCE</scope>
    <source>
        <strain evidence="1">MAFF235873</strain>
    </source>
</reference>